<dbReference type="AlphaFoldDB" id="A0A069NAE6"/>
<dbReference type="InterPro" id="IPR028950">
    <property type="entry name" value="Imm71"/>
</dbReference>
<dbReference type="Proteomes" id="UP000027439">
    <property type="component" value="Unassembled WGS sequence"/>
</dbReference>
<feature type="non-terminal residue" evidence="2">
    <location>
        <position position="211"/>
    </location>
</feature>
<evidence type="ECO:0000313" key="3">
    <source>
        <dbReference type="Proteomes" id="UP000027439"/>
    </source>
</evidence>
<feature type="domain" description="Immunity protein 71" evidence="1">
    <location>
        <begin position="10"/>
        <end position="190"/>
    </location>
</feature>
<evidence type="ECO:0000259" key="1">
    <source>
        <dbReference type="Pfam" id="PF15602"/>
    </source>
</evidence>
<dbReference type="Pfam" id="PF15602">
    <property type="entry name" value="Imm71"/>
    <property type="match status" value="1"/>
</dbReference>
<dbReference type="EMBL" id="JFHE01000119">
    <property type="protein sequence ID" value="KDR24624.1"/>
    <property type="molecule type" value="Genomic_DNA"/>
</dbReference>
<comment type="caution">
    <text evidence="2">The sequence shown here is derived from an EMBL/GenBank/DDBJ whole genome shotgun (WGS) entry which is preliminary data.</text>
</comment>
<accession>A0A069NAE6</accession>
<reference evidence="2 3" key="1">
    <citation type="submission" date="2014-03" db="EMBL/GenBank/DDBJ databases">
        <title>Draft Genome Sequences of Four Burkholderia Strains.</title>
        <authorList>
            <person name="Liu X.Y."/>
            <person name="Li C.X."/>
            <person name="Xu J.H."/>
        </authorList>
    </citation>
    <scope>NUCLEOTIDE SEQUENCE [LARGE SCALE GENOMIC DNA]</scope>
    <source>
        <strain evidence="2 3">R27</strain>
    </source>
</reference>
<protein>
    <recommendedName>
        <fullName evidence="1">Immunity protein 71 domain-containing protein</fullName>
    </recommendedName>
</protein>
<proteinExistence type="predicted"/>
<sequence length="211" mass="24493">MPTDFLIAGKNDDEARDRSFYLLKKYTSATLMRRAIDLYREFLHDFEREIKRPELASNSMQSSYHKDVLYFLRYLRPMEYAEPLIANSHRRTEAFALLREAVDFSAFMWGRRYQEWGASEPGSPFYALGYRYLPWESIDVFGKAQQSAVLISLMSTTLCLDGTKQGVAYLGSGRNARSVMRWTYESIFFDSLPLNGIPPLWFPPHLPSCPP</sequence>
<evidence type="ECO:0000313" key="2">
    <source>
        <dbReference type="EMBL" id="KDR24624.1"/>
    </source>
</evidence>
<dbReference type="RefSeq" id="WP_241482174.1">
    <property type="nucleotide sequence ID" value="NZ_JFHE01000119.1"/>
</dbReference>
<name>A0A069NAE6_9BURK</name>
<dbReference type="eggNOG" id="ENOG50316HA">
    <property type="taxonomic scope" value="Bacteria"/>
</dbReference>
<gene>
    <name evidence="2" type="ORF">BG57_04545</name>
</gene>
<organism evidence="2 3">
    <name type="scientific">Caballeronia grimmiae</name>
    <dbReference type="NCBI Taxonomy" id="1071679"/>
    <lineage>
        <taxon>Bacteria</taxon>
        <taxon>Pseudomonadati</taxon>
        <taxon>Pseudomonadota</taxon>
        <taxon>Betaproteobacteria</taxon>
        <taxon>Burkholderiales</taxon>
        <taxon>Burkholderiaceae</taxon>
        <taxon>Caballeronia</taxon>
    </lineage>
</organism>